<keyword evidence="2" id="KW-1185">Reference proteome</keyword>
<sequence length="61" mass="7006">AGVQSNLTYATVDHFNHKTSQRLKQVKQDEDTVTYSAVRTKKKREEDIDPSGLYSYITKSQ</sequence>
<proteinExistence type="predicted"/>
<evidence type="ECO:0000313" key="2">
    <source>
        <dbReference type="Proteomes" id="UP001352852"/>
    </source>
</evidence>
<evidence type="ECO:0000313" key="1">
    <source>
        <dbReference type="EMBL" id="MED6287958.1"/>
    </source>
</evidence>
<dbReference type="EMBL" id="JAHUTJ010059520">
    <property type="protein sequence ID" value="MED6287958.1"/>
    <property type="molecule type" value="Genomic_DNA"/>
</dbReference>
<accession>A0ABU7EL41</accession>
<name>A0ABU7EL41_9TELE</name>
<dbReference type="Proteomes" id="UP001352852">
    <property type="component" value="Unassembled WGS sequence"/>
</dbReference>
<reference evidence="1 2" key="1">
    <citation type="submission" date="2021-06" db="EMBL/GenBank/DDBJ databases">
        <authorList>
            <person name="Palmer J.M."/>
        </authorList>
    </citation>
    <scope>NUCLEOTIDE SEQUENCE [LARGE SCALE GENOMIC DNA]</scope>
    <source>
        <strain evidence="1 2">CL_MEX2019</strain>
        <tissue evidence="1">Muscle</tissue>
    </source>
</reference>
<feature type="non-terminal residue" evidence="1">
    <location>
        <position position="1"/>
    </location>
</feature>
<gene>
    <name evidence="1" type="ORF">CHARACLAT_021699</name>
</gene>
<organism evidence="1 2">
    <name type="scientific">Characodon lateralis</name>
    <dbReference type="NCBI Taxonomy" id="208331"/>
    <lineage>
        <taxon>Eukaryota</taxon>
        <taxon>Metazoa</taxon>
        <taxon>Chordata</taxon>
        <taxon>Craniata</taxon>
        <taxon>Vertebrata</taxon>
        <taxon>Euteleostomi</taxon>
        <taxon>Actinopterygii</taxon>
        <taxon>Neopterygii</taxon>
        <taxon>Teleostei</taxon>
        <taxon>Neoteleostei</taxon>
        <taxon>Acanthomorphata</taxon>
        <taxon>Ovalentaria</taxon>
        <taxon>Atherinomorphae</taxon>
        <taxon>Cyprinodontiformes</taxon>
        <taxon>Goodeidae</taxon>
        <taxon>Characodon</taxon>
    </lineage>
</organism>
<comment type="caution">
    <text evidence="1">The sequence shown here is derived from an EMBL/GenBank/DDBJ whole genome shotgun (WGS) entry which is preliminary data.</text>
</comment>
<protein>
    <submittedName>
        <fullName evidence="1">Uncharacterized protein</fullName>
    </submittedName>
</protein>